<dbReference type="PANTHER" id="PTHR11040:SF32">
    <property type="entry name" value="ZINC-REGULATED TRANSPORTER 1"/>
    <property type="match status" value="1"/>
</dbReference>
<dbReference type="Proteomes" id="UP000736335">
    <property type="component" value="Unassembled WGS sequence"/>
</dbReference>
<accession>A0A9P6HLT3</accession>
<dbReference type="Pfam" id="PF02535">
    <property type="entry name" value="Zip"/>
    <property type="match status" value="1"/>
</dbReference>
<feature type="transmembrane region" description="Helical" evidence="6">
    <location>
        <begin position="188"/>
        <end position="211"/>
    </location>
</feature>
<evidence type="ECO:0000313" key="7">
    <source>
        <dbReference type="EMBL" id="KAF9790427.1"/>
    </source>
</evidence>
<sequence>MHRLRSPSSVSFRVLQFSGSLSSSQVKFSASLYLRASLSRSSVPVVVQNSTLNRVSDYPECSASSARLARLGIPQECDTTCGHHHVHHEKGDEEAASTSSSGPDSALAQIISIAILEFSVALHSVLVGLTLAVNENFIILFVVLIFHHQLASSVFFHLRYSLNLAETFEGLGIGSRLAFLEVDKKSNWVPIAAAFLYGLTTPIGIAAGLGARSIYNPGTVTALIVSGTMDSISAGILIYTSLLELMAHDFLFNKEMLAAPQWKINLCSGFDDARCSVDGLTR</sequence>
<dbReference type="EMBL" id="WIUZ02000002">
    <property type="protein sequence ID" value="KAF9790427.1"/>
    <property type="molecule type" value="Genomic_DNA"/>
</dbReference>
<comment type="caution">
    <text evidence="7">The sequence shown here is derived from an EMBL/GenBank/DDBJ whole genome shotgun (WGS) entry which is preliminary data.</text>
</comment>
<name>A0A9P6HLT3_9AGAM</name>
<organism evidence="7 8">
    <name type="scientific">Thelephora terrestris</name>
    <dbReference type="NCBI Taxonomy" id="56493"/>
    <lineage>
        <taxon>Eukaryota</taxon>
        <taxon>Fungi</taxon>
        <taxon>Dikarya</taxon>
        <taxon>Basidiomycota</taxon>
        <taxon>Agaricomycotina</taxon>
        <taxon>Agaricomycetes</taxon>
        <taxon>Thelephorales</taxon>
        <taxon>Thelephoraceae</taxon>
        <taxon>Thelephora</taxon>
    </lineage>
</organism>
<dbReference type="PANTHER" id="PTHR11040">
    <property type="entry name" value="ZINC/IRON TRANSPORTER"/>
    <property type="match status" value="1"/>
</dbReference>
<evidence type="ECO:0000256" key="6">
    <source>
        <dbReference type="SAM" id="Phobius"/>
    </source>
</evidence>
<evidence type="ECO:0000313" key="8">
    <source>
        <dbReference type="Proteomes" id="UP000736335"/>
    </source>
</evidence>
<dbReference type="GO" id="GO:0005385">
    <property type="term" value="F:zinc ion transmembrane transporter activity"/>
    <property type="evidence" value="ECO:0007669"/>
    <property type="project" value="TreeGrafter"/>
</dbReference>
<proteinExistence type="predicted"/>
<evidence type="ECO:0000256" key="4">
    <source>
        <dbReference type="ARBA" id="ARBA00023136"/>
    </source>
</evidence>
<dbReference type="AlphaFoldDB" id="A0A9P6HLT3"/>
<evidence type="ECO:0000256" key="5">
    <source>
        <dbReference type="SAM" id="MobiDB-lite"/>
    </source>
</evidence>
<feature type="transmembrane region" description="Helical" evidence="6">
    <location>
        <begin position="106"/>
        <end position="131"/>
    </location>
</feature>
<feature type="transmembrane region" description="Helical" evidence="6">
    <location>
        <begin position="137"/>
        <end position="158"/>
    </location>
</feature>
<keyword evidence="3 6" id="KW-1133">Transmembrane helix</keyword>
<feature type="transmembrane region" description="Helical" evidence="6">
    <location>
        <begin position="223"/>
        <end position="247"/>
    </location>
</feature>
<evidence type="ECO:0000256" key="3">
    <source>
        <dbReference type="ARBA" id="ARBA00022989"/>
    </source>
</evidence>
<dbReference type="GO" id="GO:0005886">
    <property type="term" value="C:plasma membrane"/>
    <property type="evidence" value="ECO:0007669"/>
    <property type="project" value="TreeGrafter"/>
</dbReference>
<comment type="subcellular location">
    <subcellularLocation>
        <location evidence="1">Membrane</location>
        <topology evidence="1">Multi-pass membrane protein</topology>
    </subcellularLocation>
</comment>
<reference evidence="7" key="2">
    <citation type="submission" date="2020-11" db="EMBL/GenBank/DDBJ databases">
        <authorList>
            <consortium name="DOE Joint Genome Institute"/>
            <person name="Kuo A."/>
            <person name="Miyauchi S."/>
            <person name="Kiss E."/>
            <person name="Drula E."/>
            <person name="Kohler A."/>
            <person name="Sanchez-Garcia M."/>
            <person name="Andreopoulos B."/>
            <person name="Barry K.W."/>
            <person name="Bonito G."/>
            <person name="Buee M."/>
            <person name="Carver A."/>
            <person name="Chen C."/>
            <person name="Cichocki N."/>
            <person name="Clum A."/>
            <person name="Culley D."/>
            <person name="Crous P.W."/>
            <person name="Fauchery L."/>
            <person name="Girlanda M."/>
            <person name="Hayes R."/>
            <person name="Keri Z."/>
            <person name="Labutti K."/>
            <person name="Lipzen A."/>
            <person name="Lombard V."/>
            <person name="Magnuson J."/>
            <person name="Maillard F."/>
            <person name="Morin E."/>
            <person name="Murat C."/>
            <person name="Nolan M."/>
            <person name="Ohm R."/>
            <person name="Pangilinan J."/>
            <person name="Pereira M."/>
            <person name="Perotto S."/>
            <person name="Peter M."/>
            <person name="Riley R."/>
            <person name="Sitrit Y."/>
            <person name="Stielow B."/>
            <person name="Szollosi G."/>
            <person name="Zifcakova L."/>
            <person name="Stursova M."/>
            <person name="Spatafora J.W."/>
            <person name="Tedersoo L."/>
            <person name="Vaario L.-M."/>
            <person name="Yamada A."/>
            <person name="Yan M."/>
            <person name="Wang P."/>
            <person name="Xu J."/>
            <person name="Bruns T."/>
            <person name="Baldrian P."/>
            <person name="Vilgalys R."/>
            <person name="Henrissat B."/>
            <person name="Grigoriev I.V."/>
            <person name="Hibbett D."/>
            <person name="Nagy L.G."/>
            <person name="Martin F.M."/>
        </authorList>
    </citation>
    <scope>NUCLEOTIDE SEQUENCE</scope>
    <source>
        <strain evidence="7">UH-Tt-Lm1</strain>
    </source>
</reference>
<keyword evidence="2 6" id="KW-0812">Transmembrane</keyword>
<dbReference type="InterPro" id="IPR003689">
    <property type="entry name" value="ZIP"/>
</dbReference>
<reference evidence="7" key="1">
    <citation type="journal article" date="2020" name="Nat. Commun.">
        <title>Large-scale genome sequencing of mycorrhizal fungi provides insights into the early evolution of symbiotic traits.</title>
        <authorList>
            <person name="Miyauchi S."/>
            <person name="Kiss E."/>
            <person name="Kuo A."/>
            <person name="Drula E."/>
            <person name="Kohler A."/>
            <person name="Sanchez-Garcia M."/>
            <person name="Morin E."/>
            <person name="Andreopoulos B."/>
            <person name="Barry K.W."/>
            <person name="Bonito G."/>
            <person name="Buee M."/>
            <person name="Carver A."/>
            <person name="Chen C."/>
            <person name="Cichocki N."/>
            <person name="Clum A."/>
            <person name="Culley D."/>
            <person name="Crous P.W."/>
            <person name="Fauchery L."/>
            <person name="Girlanda M."/>
            <person name="Hayes R.D."/>
            <person name="Keri Z."/>
            <person name="LaButti K."/>
            <person name="Lipzen A."/>
            <person name="Lombard V."/>
            <person name="Magnuson J."/>
            <person name="Maillard F."/>
            <person name="Murat C."/>
            <person name="Nolan M."/>
            <person name="Ohm R.A."/>
            <person name="Pangilinan J."/>
            <person name="Pereira M.F."/>
            <person name="Perotto S."/>
            <person name="Peter M."/>
            <person name="Pfister S."/>
            <person name="Riley R."/>
            <person name="Sitrit Y."/>
            <person name="Stielow J.B."/>
            <person name="Szollosi G."/>
            <person name="Zifcakova L."/>
            <person name="Stursova M."/>
            <person name="Spatafora J.W."/>
            <person name="Tedersoo L."/>
            <person name="Vaario L.M."/>
            <person name="Yamada A."/>
            <person name="Yan M."/>
            <person name="Wang P."/>
            <person name="Xu J."/>
            <person name="Bruns T."/>
            <person name="Baldrian P."/>
            <person name="Vilgalys R."/>
            <person name="Dunand C."/>
            <person name="Henrissat B."/>
            <person name="Grigoriev I.V."/>
            <person name="Hibbett D."/>
            <person name="Nagy L.G."/>
            <person name="Martin F.M."/>
        </authorList>
    </citation>
    <scope>NUCLEOTIDE SEQUENCE</scope>
    <source>
        <strain evidence="7">UH-Tt-Lm1</strain>
    </source>
</reference>
<evidence type="ECO:0000256" key="2">
    <source>
        <dbReference type="ARBA" id="ARBA00022692"/>
    </source>
</evidence>
<evidence type="ECO:0000256" key="1">
    <source>
        <dbReference type="ARBA" id="ARBA00004141"/>
    </source>
</evidence>
<feature type="region of interest" description="Disordered" evidence="5">
    <location>
        <begin position="82"/>
        <end position="101"/>
    </location>
</feature>
<gene>
    <name evidence="7" type="ORF">BJ322DRAFT_1169028</name>
</gene>
<keyword evidence="4 6" id="KW-0472">Membrane</keyword>
<keyword evidence="8" id="KW-1185">Reference proteome</keyword>
<dbReference type="OrthoDB" id="448280at2759"/>
<protein>
    <submittedName>
        <fullName evidence="7">Zinc-regulated transporter 2</fullName>
    </submittedName>
</protein>